<dbReference type="EMBL" id="WSEL01000003">
    <property type="protein sequence ID" value="MVQ29990.1"/>
    <property type="molecule type" value="Genomic_DNA"/>
</dbReference>
<comment type="similarity">
    <text evidence="2">Belongs to the threonine aldolase family.</text>
</comment>
<dbReference type="InterPro" id="IPR001597">
    <property type="entry name" value="ArAA_b-elim_lyase/Thr_aldolase"/>
</dbReference>
<dbReference type="Pfam" id="PF01212">
    <property type="entry name" value="Beta_elim_lyase"/>
    <property type="match status" value="1"/>
</dbReference>
<organism evidence="6 7">
    <name type="scientific">Ramlibacter pinisoli</name>
    <dbReference type="NCBI Taxonomy" id="2682844"/>
    <lineage>
        <taxon>Bacteria</taxon>
        <taxon>Pseudomonadati</taxon>
        <taxon>Pseudomonadota</taxon>
        <taxon>Betaproteobacteria</taxon>
        <taxon>Burkholderiales</taxon>
        <taxon>Comamonadaceae</taxon>
        <taxon>Ramlibacter</taxon>
    </lineage>
</organism>
<dbReference type="Gene3D" id="3.40.640.10">
    <property type="entry name" value="Type I PLP-dependent aspartate aminotransferase-like (Major domain)"/>
    <property type="match status" value="1"/>
</dbReference>
<name>A0A6N8IV26_9BURK</name>
<feature type="domain" description="Aromatic amino acid beta-eliminating lyase/threonine aldolase" evidence="5">
    <location>
        <begin position="3"/>
        <end position="291"/>
    </location>
</feature>
<protein>
    <submittedName>
        <fullName evidence="6">Low specificity L-threonine aldolase</fullName>
    </submittedName>
</protein>
<reference evidence="6 7" key="1">
    <citation type="submission" date="2019-12" db="EMBL/GenBank/DDBJ databases">
        <authorList>
            <person name="Huq M.A."/>
        </authorList>
    </citation>
    <scope>NUCLEOTIDE SEQUENCE [LARGE SCALE GENOMIC DNA]</scope>
    <source>
        <strain evidence="6 7">MAH-25</strain>
    </source>
</reference>
<comment type="caution">
    <text evidence="6">The sequence shown here is derived from an EMBL/GenBank/DDBJ whole genome shotgun (WGS) entry which is preliminary data.</text>
</comment>
<dbReference type="Gene3D" id="3.90.1150.10">
    <property type="entry name" value="Aspartate Aminotransferase, domain 1"/>
    <property type="match status" value="1"/>
</dbReference>
<evidence type="ECO:0000259" key="5">
    <source>
        <dbReference type="Pfam" id="PF01212"/>
    </source>
</evidence>
<dbReference type="Proteomes" id="UP000469385">
    <property type="component" value="Unassembled WGS sequence"/>
</dbReference>
<dbReference type="InterPro" id="IPR015421">
    <property type="entry name" value="PyrdxlP-dep_Trfase_major"/>
</dbReference>
<evidence type="ECO:0000313" key="6">
    <source>
        <dbReference type="EMBL" id="MVQ29990.1"/>
    </source>
</evidence>
<evidence type="ECO:0000313" key="7">
    <source>
        <dbReference type="Proteomes" id="UP000469385"/>
    </source>
</evidence>
<keyword evidence="4" id="KW-0663">Pyridoxal phosphate</keyword>
<gene>
    <name evidence="6" type="ORF">GON04_11055</name>
</gene>
<comment type="subunit">
    <text evidence="3">Homotetramer.</text>
</comment>
<sequence>MWLRSDNTAGVDPQVLAALAACNEGDMPGYGDDEHSRRLDGEFGALFEHDVRVFPVVSGTAANALSLSHLAGPLGLVACHEDAHPLRNEAGATGFFSGGAGFLPVSGAHGRMDVTALTAALDGLAGGSHGALRAAAVTVTQLTEAGTAYDLPTLRAIGVVARERSLPLHMDGARFANAMAALRASPADVTWRSGVDVLSFGGTKNGTMSCDAVVFFDPARADLFEQRLKRGGHLLSKSRFMAAQLLACIASGRWLANASHANAMAREVADTVERVDGGALLHPVDGNIVFAALPEPAIDKLGAAGIALRGKGRLADGRRTFRLVASFATAASEIARFRAALAG</sequence>
<dbReference type="AlphaFoldDB" id="A0A6N8IV26"/>
<dbReference type="SUPFAM" id="SSF53383">
    <property type="entry name" value="PLP-dependent transferases"/>
    <property type="match status" value="1"/>
</dbReference>
<evidence type="ECO:0000256" key="2">
    <source>
        <dbReference type="ARBA" id="ARBA00006966"/>
    </source>
</evidence>
<proteinExistence type="inferred from homology"/>
<keyword evidence="7" id="KW-1185">Reference proteome</keyword>
<dbReference type="InterPro" id="IPR015422">
    <property type="entry name" value="PyrdxlP-dep_Trfase_small"/>
</dbReference>
<dbReference type="InterPro" id="IPR015424">
    <property type="entry name" value="PyrdxlP-dep_Trfase"/>
</dbReference>
<comment type="cofactor">
    <cofactor evidence="1">
        <name>pyridoxal 5'-phosphate</name>
        <dbReference type="ChEBI" id="CHEBI:597326"/>
    </cofactor>
</comment>
<dbReference type="GO" id="GO:0006520">
    <property type="term" value="P:amino acid metabolic process"/>
    <property type="evidence" value="ECO:0007669"/>
    <property type="project" value="InterPro"/>
</dbReference>
<dbReference type="GO" id="GO:0016829">
    <property type="term" value="F:lyase activity"/>
    <property type="evidence" value="ECO:0007669"/>
    <property type="project" value="InterPro"/>
</dbReference>
<accession>A0A6N8IV26</accession>
<evidence type="ECO:0000256" key="1">
    <source>
        <dbReference type="ARBA" id="ARBA00001933"/>
    </source>
</evidence>
<evidence type="ECO:0000256" key="4">
    <source>
        <dbReference type="ARBA" id="ARBA00022898"/>
    </source>
</evidence>
<dbReference type="PANTHER" id="PTHR48097:SF5">
    <property type="entry name" value="LOW SPECIFICITY L-THREONINE ALDOLASE"/>
    <property type="match status" value="1"/>
</dbReference>
<evidence type="ECO:0000256" key="3">
    <source>
        <dbReference type="ARBA" id="ARBA00011881"/>
    </source>
</evidence>
<dbReference type="RefSeq" id="WP_157397929.1">
    <property type="nucleotide sequence ID" value="NZ_WSEL01000003.1"/>
</dbReference>
<dbReference type="PANTHER" id="PTHR48097">
    <property type="entry name" value="L-THREONINE ALDOLASE-RELATED"/>
    <property type="match status" value="1"/>
</dbReference>